<accession>A0A816S7N5</accession>
<dbReference type="EMBL" id="CAJNRE010009453">
    <property type="protein sequence ID" value="CAF2082262.1"/>
    <property type="molecule type" value="Genomic_DNA"/>
</dbReference>
<evidence type="ECO:0000313" key="2">
    <source>
        <dbReference type="EMBL" id="CAF2082262.1"/>
    </source>
</evidence>
<gene>
    <name evidence="2" type="ORF">MBJ925_LOCUS18904</name>
</gene>
<feature type="transmembrane region" description="Helical" evidence="1">
    <location>
        <begin position="7"/>
        <end position="26"/>
    </location>
</feature>
<comment type="caution">
    <text evidence="2">The sequence shown here is derived from an EMBL/GenBank/DDBJ whole genome shotgun (WGS) entry which is preliminary data.</text>
</comment>
<proteinExistence type="predicted"/>
<dbReference type="Proteomes" id="UP000663824">
    <property type="component" value="Unassembled WGS sequence"/>
</dbReference>
<keyword evidence="1" id="KW-1133">Transmembrane helix</keyword>
<reference evidence="2" key="1">
    <citation type="submission" date="2021-02" db="EMBL/GenBank/DDBJ databases">
        <authorList>
            <person name="Nowell W R."/>
        </authorList>
    </citation>
    <scope>NUCLEOTIDE SEQUENCE</scope>
</reference>
<keyword evidence="1" id="KW-0472">Membrane</keyword>
<keyword evidence="1" id="KW-0812">Transmembrane</keyword>
<protein>
    <submittedName>
        <fullName evidence="2">Uncharacterized protein</fullName>
    </submittedName>
</protein>
<evidence type="ECO:0000256" key="1">
    <source>
        <dbReference type="SAM" id="Phobius"/>
    </source>
</evidence>
<feature type="transmembrane region" description="Helical" evidence="1">
    <location>
        <begin position="88"/>
        <end position="110"/>
    </location>
</feature>
<organism evidence="2 3">
    <name type="scientific">Rotaria magnacalcarata</name>
    <dbReference type="NCBI Taxonomy" id="392030"/>
    <lineage>
        <taxon>Eukaryota</taxon>
        <taxon>Metazoa</taxon>
        <taxon>Spiralia</taxon>
        <taxon>Gnathifera</taxon>
        <taxon>Rotifera</taxon>
        <taxon>Eurotatoria</taxon>
        <taxon>Bdelloidea</taxon>
        <taxon>Philodinida</taxon>
        <taxon>Philodinidae</taxon>
        <taxon>Rotaria</taxon>
    </lineage>
</organism>
<name>A0A816S7N5_9BILA</name>
<sequence>MNSIKNCLMQTINLIFYSFGFFLFFLKIDSSLKKNSNSIDINDLSSSSNHIRSYQIGSLFTSASTFIMHQNEVIAQTTATDHFLSDTIFIILIAILTIIILLFCLGLFCLCRQTSKRNISPSFDAASYVGLNEHSLEIPIGNYQQQTSKYENDSPYINDVLSSANQKKSSINHPTMINDRISLQQTIDLHNTRKQKTKTNNKKLKKKRIGCCCCSSSDSKKNSVKKNLMNEIE</sequence>
<evidence type="ECO:0000313" key="3">
    <source>
        <dbReference type="Proteomes" id="UP000663824"/>
    </source>
</evidence>
<dbReference type="AlphaFoldDB" id="A0A816S7N5"/>